<dbReference type="OrthoDB" id="9779968at2"/>
<dbReference type="PANTHER" id="PTHR43737">
    <property type="entry name" value="BLL7424 PROTEIN"/>
    <property type="match status" value="1"/>
</dbReference>
<dbReference type="PANTHER" id="PTHR43737:SF1">
    <property type="entry name" value="DUF1501 DOMAIN-CONTAINING PROTEIN"/>
    <property type="match status" value="1"/>
</dbReference>
<accession>A0A8B6X3E4</accession>
<dbReference type="InterPro" id="IPR006311">
    <property type="entry name" value="TAT_signal"/>
</dbReference>
<dbReference type="AlphaFoldDB" id="A0A8B6X3E4"/>
<dbReference type="PROSITE" id="PS51318">
    <property type="entry name" value="TAT"/>
    <property type="match status" value="1"/>
</dbReference>
<keyword evidence="1" id="KW-1185">Reference proteome</keyword>
<dbReference type="InterPro" id="IPR010869">
    <property type="entry name" value="DUF1501"/>
</dbReference>
<dbReference type="RefSeq" id="WP_028311142.1">
    <property type="nucleotide sequence ID" value="NZ_AXWS01000008.1"/>
</dbReference>
<reference evidence="2" key="1">
    <citation type="submission" date="2025-08" db="UniProtKB">
        <authorList>
            <consortium name="RefSeq"/>
        </authorList>
    </citation>
    <scope>IDENTIFICATION</scope>
</reference>
<sequence>MDRRGFLRSGAAALAAHGADAARLAALGGGMLALPAAEAAGGYRALVAVMLYGGNDGLNTIVPLDSRYTAYQGVRGSLALLNTADSARRRGPIVRLGDGGWGLHPRLEALKPWYDTDQLAFLHNVGPLARPTTRADYAAWRSLADPERLPEALFSHSDQQKLWQNGVARTEGSSIRATGWGGRAAERITASSFSFAGNSRFGAGASGNALNLPGPGANLRGTLSAWAPTSTWTPTRRISDALVGMNAAPSSDPLFTTLARLRTGAFAAVDRLGDILLATPSRAVSAYAAIDAAFTASYRTAEAATATAYSYSLGRQLYQVAKMIASRATVGGGRHIYFVQMGGFDTHGDQLSAHAELLSELGIALAAFMKSMKTLALHKSVTAFTLSDFGRTFKPNSSGGTDHAWGNSQLILGGAANGGAHYGSFPELALGGANDVGINTWEYQGRWIPTTSVDQYGATLLRWLGAGEADLAAVFPNLSRFATADLGFMSA</sequence>
<evidence type="ECO:0000313" key="1">
    <source>
        <dbReference type="Proteomes" id="UP000675920"/>
    </source>
</evidence>
<organism evidence="1 2">
    <name type="scientific">Derxia gummosa DSM 723</name>
    <dbReference type="NCBI Taxonomy" id="1121388"/>
    <lineage>
        <taxon>Bacteria</taxon>
        <taxon>Pseudomonadati</taxon>
        <taxon>Pseudomonadota</taxon>
        <taxon>Betaproteobacteria</taxon>
        <taxon>Burkholderiales</taxon>
        <taxon>Alcaligenaceae</taxon>
        <taxon>Derxia</taxon>
    </lineage>
</organism>
<evidence type="ECO:0000313" key="2">
    <source>
        <dbReference type="RefSeq" id="WP_028311142.1"/>
    </source>
</evidence>
<protein>
    <submittedName>
        <fullName evidence="2">DUF1501 domain-containing protein</fullName>
    </submittedName>
</protein>
<dbReference type="Pfam" id="PF07394">
    <property type="entry name" value="DUF1501"/>
    <property type="match status" value="1"/>
</dbReference>
<proteinExistence type="predicted"/>
<name>A0A8B6X3E4_9BURK</name>
<dbReference type="Proteomes" id="UP000675920">
    <property type="component" value="Unplaced"/>
</dbReference>